<dbReference type="InterPro" id="IPR006842">
    <property type="entry name" value="Transposase_31"/>
</dbReference>
<organism evidence="3 4">
    <name type="scientific">Leptospirillum ferrodiazotrophum</name>
    <dbReference type="NCBI Taxonomy" id="412449"/>
    <lineage>
        <taxon>Bacteria</taxon>
        <taxon>Pseudomonadati</taxon>
        <taxon>Nitrospirota</taxon>
        <taxon>Nitrospiria</taxon>
        <taxon>Nitrospirales</taxon>
        <taxon>Nitrospiraceae</taxon>
        <taxon>Leptospirillum</taxon>
    </lineage>
</organism>
<keyword evidence="4" id="KW-1185">Reference proteome</keyword>
<evidence type="ECO:0000313" key="3">
    <source>
        <dbReference type="EMBL" id="EES51834.1"/>
    </source>
</evidence>
<feature type="domain" description="Transposase (putative) YhgA-like" evidence="2">
    <location>
        <begin position="23"/>
        <end position="223"/>
    </location>
</feature>
<dbReference type="Pfam" id="PF04754">
    <property type="entry name" value="Transposase_31"/>
    <property type="match status" value="1"/>
</dbReference>
<protein>
    <recommendedName>
        <fullName evidence="2">Transposase (putative) YhgA-like domain-containing protein</fullName>
    </recommendedName>
</protein>
<dbReference type="PANTHER" id="PTHR34611:SF2">
    <property type="entry name" value="INACTIVE RECOMBINATION-PROMOTING NUCLEASE-LIKE PROTEIN RPNE-RELATED"/>
    <property type="match status" value="1"/>
</dbReference>
<evidence type="ECO:0000313" key="4">
    <source>
        <dbReference type="Proteomes" id="UP000009374"/>
    </source>
</evidence>
<dbReference type="InterPro" id="IPR051699">
    <property type="entry name" value="Rpn/YhgA-like_nuclease"/>
</dbReference>
<dbReference type="PANTHER" id="PTHR34611">
    <property type="match status" value="1"/>
</dbReference>
<proteinExistence type="predicted"/>
<evidence type="ECO:0000259" key="2">
    <source>
        <dbReference type="Pfam" id="PF04754"/>
    </source>
</evidence>
<dbReference type="GO" id="GO:0006310">
    <property type="term" value="P:DNA recombination"/>
    <property type="evidence" value="ECO:0007669"/>
    <property type="project" value="TreeGrafter"/>
</dbReference>
<gene>
    <name evidence="3" type="ORF">UBAL3_95450055</name>
</gene>
<accession>C6HZP6</accession>
<feature type="compositionally biased region" description="Basic and acidic residues" evidence="1">
    <location>
        <begin position="9"/>
        <end position="18"/>
    </location>
</feature>
<sequence>MSLLSSQSIDKRDNREKTSISTTPHDSFFKDVFGPGKGHLPSLIPLIDGSLASRIELSSLEYLPGESIAEDLARSTRSDLSASLLISNARIDGGDARIAFIFEHKSFLPHHIHIPLLSLVSALLSRDLREGRKPCPVIPVVLYHGRAPWTLPARLSEALDLSPELAPRLPDFELTLIDLSRFSDETLKEKIAHPEPLVSLSVMKHIFEPPESVLGHFVRLIKTLSPSRDILKRIVDTTLHYISYVKKSHHPQEIRTIFTTFLAEEKMTTVLDLIKEEGIQEGIQMGRDEAITRLLQHSSLSPQQIASILNVDLSRVLSLANSNDSVRDGKTPEP</sequence>
<name>C6HZP6_9BACT</name>
<evidence type="ECO:0000256" key="1">
    <source>
        <dbReference type="SAM" id="MobiDB-lite"/>
    </source>
</evidence>
<dbReference type="EMBL" id="GG693884">
    <property type="protein sequence ID" value="EES51834.1"/>
    <property type="molecule type" value="Genomic_DNA"/>
</dbReference>
<dbReference type="GO" id="GO:1990238">
    <property type="term" value="F:double-stranded DNA endonuclease activity"/>
    <property type="evidence" value="ECO:0007669"/>
    <property type="project" value="TreeGrafter"/>
</dbReference>
<reference evidence="3 4" key="1">
    <citation type="journal article" date="2009" name="Appl. Environ. Microbiol.">
        <title>Community genomic and proteomic analyses of chemoautotrophic iron-oxidizing "Leptospirillum rubarum" (Group II) and "Leptospirillum ferrodiazotrophum" (Group III) bacteria in acid mine drainage biofilms.</title>
        <authorList>
            <person name="Goltsman D.S."/>
            <person name="Denef V.J."/>
            <person name="Singer S.W."/>
            <person name="VerBerkmoes N.C."/>
            <person name="Lefsrud M."/>
            <person name="Mueller R.S."/>
            <person name="Dick G.J."/>
            <person name="Sun C.L."/>
            <person name="Wheeler K.E."/>
            <person name="Zemla A."/>
            <person name="Baker B.J."/>
            <person name="Hauser L."/>
            <person name="Land M."/>
            <person name="Shah M.B."/>
            <person name="Thelen M.P."/>
            <person name="Hettich R.L."/>
            <person name="Banfield J.F."/>
        </authorList>
    </citation>
    <scope>NUCLEOTIDE SEQUENCE [LARGE SCALE GENOMIC DNA]</scope>
</reference>
<feature type="region of interest" description="Disordered" evidence="1">
    <location>
        <begin position="1"/>
        <end position="23"/>
    </location>
</feature>
<dbReference type="AlphaFoldDB" id="C6HZP6"/>
<dbReference type="Proteomes" id="UP000009374">
    <property type="component" value="Unassembled WGS sequence"/>
</dbReference>